<proteinExistence type="predicted"/>
<evidence type="ECO:0000256" key="3">
    <source>
        <dbReference type="SAM" id="SignalP"/>
    </source>
</evidence>
<reference evidence="4" key="1">
    <citation type="submission" date="2020-06" db="EMBL/GenBank/DDBJ databases">
        <authorList>
            <person name="Li T."/>
            <person name="Hu X."/>
            <person name="Zhang T."/>
            <person name="Song X."/>
            <person name="Zhang H."/>
            <person name="Dai N."/>
            <person name="Sheng W."/>
            <person name="Hou X."/>
            <person name="Wei L."/>
        </authorList>
    </citation>
    <scope>NUCLEOTIDE SEQUENCE</scope>
    <source>
        <strain evidence="4">G02</strain>
        <tissue evidence="4">Leaf</tissue>
    </source>
</reference>
<gene>
    <name evidence="4" type="ORF">Sradi_1281400</name>
</gene>
<accession>A0AAW2UNS2</accession>
<sequence>MPGTEPLVPVVAALPELLLLLLLPSFATSAGSTFTEFSALILVFLAAGPAALLFSSRDDVKFRIEELSYSSSSSSTTSSDSSSESESAPRTLMLSKSSFDVRAPSRVSDNDGETAARGLRAAVYACG</sequence>
<reference evidence="4" key="2">
    <citation type="journal article" date="2024" name="Plant">
        <title>Genomic evolution and insights into agronomic trait innovations of Sesamum species.</title>
        <authorList>
            <person name="Miao H."/>
            <person name="Wang L."/>
            <person name="Qu L."/>
            <person name="Liu H."/>
            <person name="Sun Y."/>
            <person name="Le M."/>
            <person name="Wang Q."/>
            <person name="Wei S."/>
            <person name="Zheng Y."/>
            <person name="Lin W."/>
            <person name="Duan Y."/>
            <person name="Cao H."/>
            <person name="Xiong S."/>
            <person name="Wang X."/>
            <person name="Wei L."/>
            <person name="Li C."/>
            <person name="Ma Q."/>
            <person name="Ju M."/>
            <person name="Zhao R."/>
            <person name="Li G."/>
            <person name="Mu C."/>
            <person name="Tian Q."/>
            <person name="Mei H."/>
            <person name="Zhang T."/>
            <person name="Gao T."/>
            <person name="Zhang H."/>
        </authorList>
    </citation>
    <scope>NUCLEOTIDE SEQUENCE</scope>
    <source>
        <strain evidence="4">G02</strain>
    </source>
</reference>
<organism evidence="4">
    <name type="scientific">Sesamum radiatum</name>
    <name type="common">Black benniseed</name>
    <dbReference type="NCBI Taxonomy" id="300843"/>
    <lineage>
        <taxon>Eukaryota</taxon>
        <taxon>Viridiplantae</taxon>
        <taxon>Streptophyta</taxon>
        <taxon>Embryophyta</taxon>
        <taxon>Tracheophyta</taxon>
        <taxon>Spermatophyta</taxon>
        <taxon>Magnoliopsida</taxon>
        <taxon>eudicotyledons</taxon>
        <taxon>Gunneridae</taxon>
        <taxon>Pentapetalae</taxon>
        <taxon>asterids</taxon>
        <taxon>lamiids</taxon>
        <taxon>Lamiales</taxon>
        <taxon>Pedaliaceae</taxon>
        <taxon>Sesamum</taxon>
    </lineage>
</organism>
<feature type="chain" id="PRO_5043822793" description="Secreted protein" evidence="3">
    <location>
        <begin position="30"/>
        <end position="127"/>
    </location>
</feature>
<comment type="caution">
    <text evidence="4">The sequence shown here is derived from an EMBL/GenBank/DDBJ whole genome shotgun (WGS) entry which is preliminary data.</text>
</comment>
<evidence type="ECO:0000313" key="4">
    <source>
        <dbReference type="EMBL" id="KAL0418679.1"/>
    </source>
</evidence>
<dbReference type="AlphaFoldDB" id="A0AAW2UNS2"/>
<dbReference type="EMBL" id="JACGWJ010000005">
    <property type="protein sequence ID" value="KAL0418679.1"/>
    <property type="molecule type" value="Genomic_DNA"/>
</dbReference>
<evidence type="ECO:0000256" key="1">
    <source>
        <dbReference type="SAM" id="MobiDB-lite"/>
    </source>
</evidence>
<evidence type="ECO:0008006" key="5">
    <source>
        <dbReference type="Google" id="ProtNLM"/>
    </source>
</evidence>
<keyword evidence="2" id="KW-0812">Transmembrane</keyword>
<feature type="transmembrane region" description="Helical" evidence="2">
    <location>
        <begin position="37"/>
        <end position="54"/>
    </location>
</feature>
<name>A0AAW2UNS2_SESRA</name>
<evidence type="ECO:0000256" key="2">
    <source>
        <dbReference type="SAM" id="Phobius"/>
    </source>
</evidence>
<keyword evidence="2" id="KW-0472">Membrane</keyword>
<keyword evidence="2" id="KW-1133">Transmembrane helix</keyword>
<protein>
    <recommendedName>
        <fullName evidence="5">Secreted protein</fullName>
    </recommendedName>
</protein>
<feature type="compositionally biased region" description="Low complexity" evidence="1">
    <location>
        <begin position="68"/>
        <end position="86"/>
    </location>
</feature>
<keyword evidence="3" id="KW-0732">Signal</keyword>
<feature type="region of interest" description="Disordered" evidence="1">
    <location>
        <begin position="67"/>
        <end position="113"/>
    </location>
</feature>
<feature type="signal peptide" evidence="3">
    <location>
        <begin position="1"/>
        <end position="29"/>
    </location>
</feature>